<keyword evidence="2" id="KW-1133">Transmembrane helix</keyword>
<name>A0A9N8YT97_9GLOM</name>
<evidence type="ECO:0000256" key="1">
    <source>
        <dbReference type="SAM" id="MobiDB-lite"/>
    </source>
</evidence>
<feature type="region of interest" description="Disordered" evidence="1">
    <location>
        <begin position="174"/>
        <end position="196"/>
    </location>
</feature>
<feature type="transmembrane region" description="Helical" evidence="2">
    <location>
        <begin position="64"/>
        <end position="83"/>
    </location>
</feature>
<feature type="transmembrane region" description="Helical" evidence="2">
    <location>
        <begin position="115"/>
        <end position="141"/>
    </location>
</feature>
<dbReference type="Proteomes" id="UP000789342">
    <property type="component" value="Unassembled WGS sequence"/>
</dbReference>
<evidence type="ECO:0000313" key="3">
    <source>
        <dbReference type="EMBL" id="CAG8445128.1"/>
    </source>
</evidence>
<dbReference type="OrthoDB" id="2388437at2759"/>
<dbReference type="EMBL" id="CAJVPV010000163">
    <property type="protein sequence ID" value="CAG8445128.1"/>
    <property type="molecule type" value="Genomic_DNA"/>
</dbReference>
<gene>
    <name evidence="3" type="ORF">AMORRO_LOCUS560</name>
</gene>
<accession>A0A9N8YT97</accession>
<keyword evidence="2" id="KW-0812">Transmembrane</keyword>
<keyword evidence="2" id="KW-0472">Membrane</keyword>
<dbReference type="AlphaFoldDB" id="A0A9N8YT97"/>
<sequence>MRKSFVNMNLGEGAMPSRPEISPPIQIRREYNWVDDLKVKGERMLIHAEKMYANYHAFTMEHPFLGLFLAIFIVFSAIPLFCFSIFSIFTTIITMGSALCTGALMWGFMIGGAGLLLLAALFFAFFLTCFSFFWISVALFVTNLLSRKLNEHQHLPNTKGIDLSKYGLSIFGNPTNGGDDGGNTASGEATRNSKVE</sequence>
<evidence type="ECO:0000313" key="4">
    <source>
        <dbReference type="Proteomes" id="UP000789342"/>
    </source>
</evidence>
<organism evidence="3 4">
    <name type="scientific">Acaulospora morrowiae</name>
    <dbReference type="NCBI Taxonomy" id="94023"/>
    <lineage>
        <taxon>Eukaryota</taxon>
        <taxon>Fungi</taxon>
        <taxon>Fungi incertae sedis</taxon>
        <taxon>Mucoromycota</taxon>
        <taxon>Glomeromycotina</taxon>
        <taxon>Glomeromycetes</taxon>
        <taxon>Diversisporales</taxon>
        <taxon>Acaulosporaceae</taxon>
        <taxon>Acaulospora</taxon>
    </lineage>
</organism>
<proteinExistence type="predicted"/>
<feature type="transmembrane region" description="Helical" evidence="2">
    <location>
        <begin position="88"/>
        <end position="109"/>
    </location>
</feature>
<keyword evidence="4" id="KW-1185">Reference proteome</keyword>
<dbReference type="Pfam" id="PF16015">
    <property type="entry name" value="Promethin"/>
    <property type="match status" value="1"/>
</dbReference>
<protein>
    <submittedName>
        <fullName evidence="3">7490_t:CDS:1</fullName>
    </submittedName>
</protein>
<comment type="caution">
    <text evidence="3">The sequence shown here is derived from an EMBL/GenBank/DDBJ whole genome shotgun (WGS) entry which is preliminary data.</text>
</comment>
<reference evidence="3" key="1">
    <citation type="submission" date="2021-06" db="EMBL/GenBank/DDBJ databases">
        <authorList>
            <person name="Kallberg Y."/>
            <person name="Tangrot J."/>
            <person name="Rosling A."/>
        </authorList>
    </citation>
    <scope>NUCLEOTIDE SEQUENCE</scope>
    <source>
        <strain evidence="3">CL551</strain>
    </source>
</reference>
<evidence type="ECO:0000256" key="2">
    <source>
        <dbReference type="SAM" id="Phobius"/>
    </source>
</evidence>